<feature type="domain" description="UPF0033" evidence="1">
    <location>
        <begin position="4"/>
        <end position="28"/>
    </location>
</feature>
<dbReference type="InterPro" id="IPR036868">
    <property type="entry name" value="TusA-like_sf"/>
</dbReference>
<dbReference type="NCBIfam" id="TIGR03527">
    <property type="entry name" value="selenium_YedF"/>
    <property type="match status" value="1"/>
</dbReference>
<name>A0A2W7NF06_9BACT</name>
<accession>A0A2W7NF06</accession>
<gene>
    <name evidence="2" type="ORF">LX69_02141</name>
</gene>
<keyword evidence="3" id="KW-1185">Reference proteome</keyword>
<dbReference type="InterPro" id="IPR001455">
    <property type="entry name" value="TusA-like"/>
</dbReference>
<dbReference type="Pfam" id="PF01206">
    <property type="entry name" value="TusA"/>
    <property type="match status" value="1"/>
</dbReference>
<dbReference type="PROSITE" id="PS01148">
    <property type="entry name" value="UPF0033"/>
    <property type="match status" value="1"/>
</dbReference>
<evidence type="ECO:0000259" key="1">
    <source>
        <dbReference type="PROSITE" id="PS01148"/>
    </source>
</evidence>
<comment type="caution">
    <text evidence="2">The sequence shown here is derived from an EMBL/GenBank/DDBJ whole genome shotgun (WGS) entry which is preliminary data.</text>
</comment>
<dbReference type="InterPro" id="IPR019870">
    <property type="entry name" value="Se_metab_YedF"/>
</dbReference>
<reference evidence="2 3" key="1">
    <citation type="submission" date="2018-06" db="EMBL/GenBank/DDBJ databases">
        <title>Genomic Encyclopedia of Archaeal and Bacterial Type Strains, Phase II (KMG-II): from individual species to whole genera.</title>
        <authorList>
            <person name="Goeker M."/>
        </authorList>
    </citation>
    <scope>NUCLEOTIDE SEQUENCE [LARGE SCALE GENOMIC DNA]</scope>
    <source>
        <strain evidence="2 3">DSM 6779</strain>
    </source>
</reference>
<sequence length="204" mass="22190">MPIIDTRGQLCPKPLIMAKQVFNTLEPGQIMEVLTDHETSLSNLMNFFTALKAIPVSEKHDDGWHVYATKPLSGHVEPVNPEAFCQTSNATPTGKHVVCLTSNLMGKGDDQLGALLMRGFINALAEQDVLPSHIICYNGAVKLAIKGTDTLTSLITMENQGVNIILCGTCVDFFDIKPQIGTGTISNMYQITQILSQASKVIYP</sequence>
<protein>
    <submittedName>
        <fullName evidence="2">Selenium metabolism protein YedF</fullName>
    </submittedName>
</protein>
<evidence type="ECO:0000313" key="2">
    <source>
        <dbReference type="EMBL" id="PZX15304.1"/>
    </source>
</evidence>
<dbReference type="RefSeq" id="WP_111445990.1">
    <property type="nucleotide sequence ID" value="NZ_QKZK01000016.1"/>
</dbReference>
<dbReference type="AlphaFoldDB" id="A0A2W7NF06"/>
<dbReference type="CDD" id="cd00291">
    <property type="entry name" value="SirA_YedF_YeeD"/>
    <property type="match status" value="1"/>
</dbReference>
<dbReference type="SUPFAM" id="SSF75169">
    <property type="entry name" value="DsrEFH-like"/>
    <property type="match status" value="1"/>
</dbReference>
<organism evidence="2 3">
    <name type="scientific">Breznakibacter xylanolyticus</name>
    <dbReference type="NCBI Taxonomy" id="990"/>
    <lineage>
        <taxon>Bacteria</taxon>
        <taxon>Pseudomonadati</taxon>
        <taxon>Bacteroidota</taxon>
        <taxon>Bacteroidia</taxon>
        <taxon>Marinilabiliales</taxon>
        <taxon>Marinilabiliaceae</taxon>
        <taxon>Breznakibacter</taxon>
    </lineage>
</organism>
<proteinExistence type="predicted"/>
<dbReference type="OrthoDB" id="9801500at2"/>
<dbReference type="Gene3D" id="3.30.110.40">
    <property type="entry name" value="TusA-like domain"/>
    <property type="match status" value="1"/>
</dbReference>
<dbReference type="Proteomes" id="UP000249239">
    <property type="component" value="Unassembled WGS sequence"/>
</dbReference>
<dbReference type="SUPFAM" id="SSF64307">
    <property type="entry name" value="SirA-like"/>
    <property type="match status" value="1"/>
</dbReference>
<evidence type="ECO:0000313" key="3">
    <source>
        <dbReference type="Proteomes" id="UP000249239"/>
    </source>
</evidence>
<dbReference type="InterPro" id="IPR027396">
    <property type="entry name" value="DsrEFH-like"/>
</dbReference>
<dbReference type="EMBL" id="QKZK01000016">
    <property type="protein sequence ID" value="PZX15304.1"/>
    <property type="molecule type" value="Genomic_DNA"/>
</dbReference>